<reference evidence="3 4" key="1">
    <citation type="submission" date="2019-07" db="EMBL/GenBank/DDBJ databases">
        <title>Whole genome shotgun sequence of Novosphingobium sediminis NBRC 106119.</title>
        <authorList>
            <person name="Hosoyama A."/>
            <person name="Uohara A."/>
            <person name="Ohji S."/>
            <person name="Ichikawa N."/>
        </authorList>
    </citation>
    <scope>NUCLEOTIDE SEQUENCE [LARGE SCALE GENOMIC DNA]</scope>
    <source>
        <strain evidence="3 4">NBRC 106119</strain>
    </source>
</reference>
<dbReference type="AlphaFoldDB" id="A0A512AIP4"/>
<keyword evidence="4" id="KW-1185">Reference proteome</keyword>
<evidence type="ECO:0000313" key="4">
    <source>
        <dbReference type="Proteomes" id="UP000321464"/>
    </source>
</evidence>
<gene>
    <name evidence="3" type="ORF">NSE01_13860</name>
</gene>
<dbReference type="OrthoDB" id="7201546at2"/>
<dbReference type="EMBL" id="BJYR01000009">
    <property type="protein sequence ID" value="GEN99553.1"/>
    <property type="molecule type" value="Genomic_DNA"/>
</dbReference>
<accession>A0A512AIP4</accession>
<feature type="chain" id="PRO_5022032221" description="DUF4440 domain-containing protein" evidence="2">
    <location>
        <begin position="19"/>
        <end position="256"/>
    </location>
</feature>
<feature type="compositionally biased region" description="Pro residues" evidence="1">
    <location>
        <begin position="174"/>
        <end position="201"/>
    </location>
</feature>
<evidence type="ECO:0000313" key="3">
    <source>
        <dbReference type="EMBL" id="GEN99553.1"/>
    </source>
</evidence>
<dbReference type="Proteomes" id="UP000321464">
    <property type="component" value="Unassembled WGS sequence"/>
</dbReference>
<keyword evidence="2" id="KW-0732">Signal</keyword>
<feature type="region of interest" description="Disordered" evidence="1">
    <location>
        <begin position="163"/>
        <end position="213"/>
    </location>
</feature>
<comment type="caution">
    <text evidence="3">The sequence shown here is derived from an EMBL/GenBank/DDBJ whole genome shotgun (WGS) entry which is preliminary data.</text>
</comment>
<evidence type="ECO:0008006" key="5">
    <source>
        <dbReference type="Google" id="ProtNLM"/>
    </source>
</evidence>
<proteinExistence type="predicted"/>
<name>A0A512AIP4_9SPHN</name>
<organism evidence="3 4">
    <name type="scientific">Novosphingobium sediminis</name>
    <dbReference type="NCBI Taxonomy" id="707214"/>
    <lineage>
        <taxon>Bacteria</taxon>
        <taxon>Pseudomonadati</taxon>
        <taxon>Pseudomonadota</taxon>
        <taxon>Alphaproteobacteria</taxon>
        <taxon>Sphingomonadales</taxon>
        <taxon>Sphingomonadaceae</taxon>
        <taxon>Novosphingobium</taxon>
    </lineage>
</organism>
<protein>
    <recommendedName>
        <fullName evidence="5">DUF4440 domain-containing protein</fullName>
    </recommendedName>
</protein>
<feature type="signal peptide" evidence="2">
    <location>
        <begin position="1"/>
        <end position="18"/>
    </location>
</feature>
<evidence type="ECO:0000256" key="1">
    <source>
        <dbReference type="SAM" id="MobiDB-lite"/>
    </source>
</evidence>
<sequence length="256" mass="27303">MKRLIPLAVLALAASASAQDPRSAPGFGGGITPIGNPSALIASESAFARLAREKGQWTAFAATATDEAEMFVPQRTLAKAWLKGRANPPQAVQWQPSSVWMSCDGSAGVTFGGYQAGSANGWFSTVWQRQKKKGDYKWVLDQGGDLTAPLAGADFITGKVADCVPRPRRNPLADEPPPPPKLPKGTPPPMRPLPGPIPPLAAVPGVDSKDGRSIDGTLVWRSTVLPGGTREWTVWMWQDGKMNEVLKRTEVAKNEG</sequence>
<evidence type="ECO:0000256" key="2">
    <source>
        <dbReference type="SAM" id="SignalP"/>
    </source>
</evidence>
<dbReference type="RefSeq" id="WP_147158894.1">
    <property type="nucleotide sequence ID" value="NZ_BJYR01000009.1"/>
</dbReference>